<organism evidence="1">
    <name type="scientific">marine sediment metagenome</name>
    <dbReference type="NCBI Taxonomy" id="412755"/>
    <lineage>
        <taxon>unclassified sequences</taxon>
        <taxon>metagenomes</taxon>
        <taxon>ecological metagenomes</taxon>
    </lineage>
</organism>
<comment type="caution">
    <text evidence="1">The sequence shown here is derived from an EMBL/GenBank/DDBJ whole genome shotgun (WGS) entry which is preliminary data.</text>
</comment>
<gene>
    <name evidence="1" type="ORF">S01H1_40287</name>
</gene>
<dbReference type="AlphaFoldDB" id="X0VWD5"/>
<accession>X0VWD5</accession>
<protein>
    <submittedName>
        <fullName evidence="1">Uncharacterized protein</fullName>
    </submittedName>
</protein>
<reference evidence="1" key="1">
    <citation type="journal article" date="2014" name="Front. Microbiol.">
        <title>High frequency of phylogenetically diverse reductive dehalogenase-homologous genes in deep subseafloor sedimentary metagenomes.</title>
        <authorList>
            <person name="Kawai M."/>
            <person name="Futagami T."/>
            <person name="Toyoda A."/>
            <person name="Takaki Y."/>
            <person name="Nishi S."/>
            <person name="Hori S."/>
            <person name="Arai W."/>
            <person name="Tsubouchi T."/>
            <person name="Morono Y."/>
            <person name="Uchiyama I."/>
            <person name="Ito T."/>
            <person name="Fujiyama A."/>
            <person name="Inagaki F."/>
            <person name="Takami H."/>
        </authorList>
    </citation>
    <scope>NUCLEOTIDE SEQUENCE</scope>
    <source>
        <strain evidence="1">Expedition CK06-06</strain>
    </source>
</reference>
<feature type="non-terminal residue" evidence="1">
    <location>
        <position position="94"/>
    </location>
</feature>
<dbReference type="EMBL" id="BARS01025499">
    <property type="protein sequence ID" value="GAG04836.1"/>
    <property type="molecule type" value="Genomic_DNA"/>
</dbReference>
<sequence>MKKQTVSKEVPLAEITLRKYEKPYNLKDRDLVKKLCLSIGLLQPGDSRDVVVDIFSVLLKHKELTSLEVEKKVIESRKSQKLPPVGIAPSNIRR</sequence>
<evidence type="ECO:0000313" key="1">
    <source>
        <dbReference type="EMBL" id="GAG04836.1"/>
    </source>
</evidence>
<proteinExistence type="predicted"/>
<name>X0VWD5_9ZZZZ</name>